<dbReference type="PANTHER" id="PTHR30036:SF7">
    <property type="entry name" value="ABC TRANSPORTER PERIPLASMIC-BINDING PROTEIN YPHF"/>
    <property type="match status" value="1"/>
</dbReference>
<evidence type="ECO:0000256" key="2">
    <source>
        <dbReference type="ARBA" id="ARBA00007639"/>
    </source>
</evidence>
<comment type="similarity">
    <text evidence="2">Belongs to the bacterial solute-binding protein 2 family.</text>
</comment>
<dbReference type="AlphaFoldDB" id="A0A926NCY2"/>
<dbReference type="Pfam" id="PF13407">
    <property type="entry name" value="Peripla_BP_4"/>
    <property type="match status" value="1"/>
</dbReference>
<dbReference type="Proteomes" id="UP000661691">
    <property type="component" value="Unassembled WGS sequence"/>
</dbReference>
<sequence>MKHGKLLILLILLSFTYLPFFHFYTSWPNRFVTSPVQAHQYRIDLILPTYGDPFWDEVAESVKISAQKYPILLRTDQSSELIRQMEVSIASNVDGILVVGNDTVRFNQSVERATQKGIPVFTIGSDAPSSLRKKYIGSDQMEAGKKMGRHLQQTFGQDHQIGIVTPNHTLRARPIRLLGLKETLVNDENMLVFDQIEHLLNNHPAVDVIVVLDGRDYREVLQIIQTRTGKVNQHLYTFADDPAIHAYYEAGDLSGYIEQSPQQIGEKSISVLINWLEGREELSPDPIHTSIHLVTQRVKKHDQNH</sequence>
<dbReference type="SUPFAM" id="SSF53822">
    <property type="entry name" value="Periplasmic binding protein-like I"/>
    <property type="match status" value="1"/>
</dbReference>
<comment type="subcellular location">
    <subcellularLocation>
        <location evidence="1">Cell envelope</location>
    </subcellularLocation>
</comment>
<evidence type="ECO:0000313" key="4">
    <source>
        <dbReference type="EMBL" id="MBD1373525.1"/>
    </source>
</evidence>
<protein>
    <submittedName>
        <fullName evidence="4">Substrate-binding domain-containing protein</fullName>
    </submittedName>
</protein>
<dbReference type="InterPro" id="IPR050555">
    <property type="entry name" value="Bact_Solute-Bind_Prot2"/>
</dbReference>
<accession>A0A926NCY2</accession>
<dbReference type="PANTHER" id="PTHR30036">
    <property type="entry name" value="D-XYLOSE-BINDING PERIPLASMIC PROTEIN"/>
    <property type="match status" value="1"/>
</dbReference>
<evidence type="ECO:0000256" key="1">
    <source>
        <dbReference type="ARBA" id="ARBA00004196"/>
    </source>
</evidence>
<keyword evidence="5" id="KW-1185">Reference proteome</keyword>
<comment type="caution">
    <text evidence="4">The sequence shown here is derived from an EMBL/GenBank/DDBJ whole genome shotgun (WGS) entry which is preliminary data.</text>
</comment>
<proteinExistence type="inferred from homology"/>
<dbReference type="GO" id="GO:0030246">
    <property type="term" value="F:carbohydrate binding"/>
    <property type="evidence" value="ECO:0007669"/>
    <property type="project" value="TreeGrafter"/>
</dbReference>
<dbReference type="EMBL" id="JACXAH010000027">
    <property type="protein sequence ID" value="MBD1373525.1"/>
    <property type="molecule type" value="Genomic_DNA"/>
</dbReference>
<name>A0A926NCY2_9BACL</name>
<reference evidence="4" key="1">
    <citation type="submission" date="2020-09" db="EMBL/GenBank/DDBJ databases">
        <title>A novel bacterium of genus Hazenella, isolated from South China Sea.</title>
        <authorList>
            <person name="Huang H."/>
            <person name="Mo K."/>
            <person name="Hu Y."/>
        </authorList>
    </citation>
    <scope>NUCLEOTIDE SEQUENCE</scope>
    <source>
        <strain evidence="4">IB182357</strain>
    </source>
</reference>
<dbReference type="Gene3D" id="3.40.50.2300">
    <property type="match status" value="2"/>
</dbReference>
<dbReference type="GO" id="GO:0030288">
    <property type="term" value="C:outer membrane-bounded periplasmic space"/>
    <property type="evidence" value="ECO:0007669"/>
    <property type="project" value="TreeGrafter"/>
</dbReference>
<dbReference type="InterPro" id="IPR025997">
    <property type="entry name" value="SBP_2_dom"/>
</dbReference>
<evidence type="ECO:0000313" key="5">
    <source>
        <dbReference type="Proteomes" id="UP000661691"/>
    </source>
</evidence>
<evidence type="ECO:0000259" key="3">
    <source>
        <dbReference type="Pfam" id="PF13407"/>
    </source>
</evidence>
<feature type="domain" description="Periplasmic binding protein" evidence="3">
    <location>
        <begin position="44"/>
        <end position="279"/>
    </location>
</feature>
<organism evidence="4 5">
    <name type="scientific">Polycladospora coralii</name>
    <dbReference type="NCBI Taxonomy" id="2771432"/>
    <lineage>
        <taxon>Bacteria</taxon>
        <taxon>Bacillati</taxon>
        <taxon>Bacillota</taxon>
        <taxon>Bacilli</taxon>
        <taxon>Bacillales</taxon>
        <taxon>Thermoactinomycetaceae</taxon>
        <taxon>Polycladospora</taxon>
    </lineage>
</organism>
<gene>
    <name evidence="4" type="ORF">IC620_14315</name>
</gene>
<dbReference type="RefSeq" id="WP_191142582.1">
    <property type="nucleotide sequence ID" value="NZ_JACXAH010000027.1"/>
</dbReference>
<dbReference type="InterPro" id="IPR028082">
    <property type="entry name" value="Peripla_BP_I"/>
</dbReference>